<dbReference type="Pfam" id="PF12070">
    <property type="entry name" value="SCAI"/>
    <property type="match status" value="1"/>
</dbReference>
<evidence type="ECO:0000256" key="1">
    <source>
        <dbReference type="SAM" id="MobiDB-lite"/>
    </source>
</evidence>
<dbReference type="EMBL" id="LJIJ01000865">
    <property type="protein sequence ID" value="ODM94075.1"/>
    <property type="molecule type" value="Genomic_DNA"/>
</dbReference>
<comment type="caution">
    <text evidence="2">The sequence shown here is derived from an EMBL/GenBank/DDBJ whole genome shotgun (WGS) entry which is preliminary data.</text>
</comment>
<dbReference type="AlphaFoldDB" id="A0A1D2MML0"/>
<reference evidence="2 3" key="1">
    <citation type="journal article" date="2016" name="Genome Biol. Evol.">
        <title>Gene Family Evolution Reflects Adaptation to Soil Environmental Stressors in the Genome of the Collembolan Orchesella cincta.</title>
        <authorList>
            <person name="Faddeeva-Vakhrusheva A."/>
            <person name="Derks M.F."/>
            <person name="Anvar S.Y."/>
            <person name="Agamennone V."/>
            <person name="Suring W."/>
            <person name="Smit S."/>
            <person name="van Straalen N.M."/>
            <person name="Roelofs D."/>
        </authorList>
    </citation>
    <scope>NUCLEOTIDE SEQUENCE [LARGE SCALE GENOMIC DNA]</scope>
    <source>
        <tissue evidence="2">Mixed pool</tissue>
    </source>
</reference>
<proteinExistence type="predicted"/>
<dbReference type="GO" id="GO:0006351">
    <property type="term" value="P:DNA-templated transcription"/>
    <property type="evidence" value="ECO:0007669"/>
    <property type="project" value="InterPro"/>
</dbReference>
<evidence type="ECO:0000313" key="3">
    <source>
        <dbReference type="Proteomes" id="UP000094527"/>
    </source>
</evidence>
<evidence type="ECO:0000313" key="2">
    <source>
        <dbReference type="EMBL" id="ODM94075.1"/>
    </source>
</evidence>
<organism evidence="2 3">
    <name type="scientific">Orchesella cincta</name>
    <name type="common">Springtail</name>
    <name type="synonym">Podura cincta</name>
    <dbReference type="NCBI Taxonomy" id="48709"/>
    <lineage>
        <taxon>Eukaryota</taxon>
        <taxon>Metazoa</taxon>
        <taxon>Ecdysozoa</taxon>
        <taxon>Arthropoda</taxon>
        <taxon>Hexapoda</taxon>
        <taxon>Collembola</taxon>
        <taxon>Entomobryomorpha</taxon>
        <taxon>Entomobryoidea</taxon>
        <taxon>Orchesellidae</taxon>
        <taxon>Orchesellinae</taxon>
        <taxon>Orchesella</taxon>
    </lineage>
</organism>
<accession>A0A1D2MML0</accession>
<dbReference type="InterPro" id="IPR022709">
    <property type="entry name" value="SCAI"/>
</dbReference>
<feature type="compositionally biased region" description="Low complexity" evidence="1">
    <location>
        <begin position="1"/>
        <end position="17"/>
    </location>
</feature>
<dbReference type="OMA" id="CPDTNEM"/>
<dbReference type="GO" id="GO:0003714">
    <property type="term" value="F:transcription corepressor activity"/>
    <property type="evidence" value="ECO:0007669"/>
    <property type="project" value="InterPro"/>
</dbReference>
<dbReference type="OrthoDB" id="525027at2759"/>
<dbReference type="PANTHER" id="PTHR21243">
    <property type="entry name" value="PROTEIN SCAI"/>
    <property type="match status" value="1"/>
</dbReference>
<feature type="region of interest" description="Disordered" evidence="1">
    <location>
        <begin position="1"/>
        <end position="32"/>
    </location>
</feature>
<name>A0A1D2MML0_ORCCI</name>
<sequence length="686" mass="77460">MVSGRSSSSSSEPSSCSFGRPALNNGDSSAPQVQQVDMTQLVATTNGQPENNHVLLTLQEKRVIAEFCHLLEKSKQLFNQLRELPPHGSSTTTALPMGLHVQTNGNNSCATTTSTSVSSFSCQQAYFSRAFDTYTRLWKYQQTHRNILDKKYGLKRWQIGDIASKIGQLYYHYYLRTSELAYLVEAANFYGAIRGRGYYARASSSRRDSGTAASARSCRSGNTENSGSGDSMLIVKKLRYYARFIIVSLLLRRNNVKDLLRELSGHVENYVATVDEEPEEQLEWNLVLSEIRSFIDADSPVDVYEGLASNGEKTVLEQLEQGTPGHPVILNHRLPREMIKCSRDKADVTTIKQNYKLQEVLIVGNKQDQLKFSELTIDMFRMIQTFERVIDDRSTPDSGDDKDGQELKNPHKYLLYRGTIEQILANLNAAWSELTWNGVLLVYLSSDPCSTNGIATVNNSRCNRTKLFDAKQHGEDNKEIHCLYPCDLLPLTRKPLVAIVDSDNSHVFLSLGQQKESYGQPLVILVSPEGSTSSSGEHGLICPTPQSSSNRGSIFSFFLHDPLAALCNICGVKAVSIQMWNQLETLLSSFFNEALDHIREESQHNSDWDVYVKLFGDDFLRTVILRFFFCHTVYSMHKDSQTPTLRPKSFPEVSLLNQDKIETNRFEELIFQMTDSIQSKNMFKRI</sequence>
<gene>
    <name evidence="2" type="ORF">Ocin01_12606</name>
</gene>
<protein>
    <submittedName>
        <fullName evidence="2">Protein SCAI</fullName>
    </submittedName>
</protein>
<dbReference type="Proteomes" id="UP000094527">
    <property type="component" value="Unassembled WGS sequence"/>
</dbReference>
<keyword evidence="3" id="KW-1185">Reference proteome</keyword>
<dbReference type="STRING" id="48709.A0A1D2MML0"/>